<dbReference type="Gene3D" id="1.10.357.10">
    <property type="entry name" value="Tetracycline Repressor, domain 2"/>
    <property type="match status" value="1"/>
</dbReference>
<evidence type="ECO:0000313" key="6">
    <source>
        <dbReference type="EMBL" id="GIJ35847.1"/>
    </source>
</evidence>
<feature type="DNA-binding region" description="H-T-H motif" evidence="4">
    <location>
        <begin position="36"/>
        <end position="55"/>
    </location>
</feature>
<dbReference type="SUPFAM" id="SSF46689">
    <property type="entry name" value="Homeodomain-like"/>
    <property type="match status" value="1"/>
</dbReference>
<dbReference type="InterPro" id="IPR036271">
    <property type="entry name" value="Tet_transcr_reg_TetR-rel_C_sf"/>
</dbReference>
<dbReference type="InterPro" id="IPR049445">
    <property type="entry name" value="TetR_SbtR-like_C"/>
</dbReference>
<dbReference type="AlphaFoldDB" id="A0A9W5UVJ1"/>
<dbReference type="RefSeq" id="WP_093402881.1">
    <property type="nucleotide sequence ID" value="NZ_BOPD01000037.1"/>
</dbReference>
<dbReference type="Pfam" id="PF00440">
    <property type="entry name" value="TetR_N"/>
    <property type="match status" value="1"/>
</dbReference>
<feature type="domain" description="HTH tetR-type" evidence="5">
    <location>
        <begin position="14"/>
        <end position="73"/>
    </location>
</feature>
<evidence type="ECO:0000256" key="4">
    <source>
        <dbReference type="PROSITE-ProRule" id="PRU00335"/>
    </source>
</evidence>
<dbReference type="PANTHER" id="PTHR30055:SF234">
    <property type="entry name" value="HTH-TYPE TRANSCRIPTIONAL REGULATOR BETI"/>
    <property type="match status" value="1"/>
</dbReference>
<evidence type="ECO:0000313" key="7">
    <source>
        <dbReference type="Proteomes" id="UP000607311"/>
    </source>
</evidence>
<keyword evidence="1" id="KW-0805">Transcription regulation</keyword>
<evidence type="ECO:0000256" key="1">
    <source>
        <dbReference type="ARBA" id="ARBA00023015"/>
    </source>
</evidence>
<accession>A0A9W5UVJ1</accession>
<reference evidence="6" key="1">
    <citation type="submission" date="2021-01" db="EMBL/GenBank/DDBJ databases">
        <title>Whole genome shotgun sequence of Verrucosispora sediminis NBRC 107745.</title>
        <authorList>
            <person name="Komaki H."/>
            <person name="Tamura T."/>
        </authorList>
    </citation>
    <scope>NUCLEOTIDE SEQUENCE</scope>
    <source>
        <strain evidence="6">NBRC 107745</strain>
    </source>
</reference>
<dbReference type="PRINTS" id="PR00455">
    <property type="entry name" value="HTHTETR"/>
</dbReference>
<protein>
    <submittedName>
        <fullName evidence="6">TetR family transcriptional regulator</fullName>
    </submittedName>
</protein>
<dbReference type="Pfam" id="PF21597">
    <property type="entry name" value="TetR_C_43"/>
    <property type="match status" value="1"/>
</dbReference>
<keyword evidence="3" id="KW-0804">Transcription</keyword>
<evidence type="ECO:0000256" key="3">
    <source>
        <dbReference type="ARBA" id="ARBA00023163"/>
    </source>
</evidence>
<evidence type="ECO:0000256" key="2">
    <source>
        <dbReference type="ARBA" id="ARBA00023125"/>
    </source>
</evidence>
<dbReference type="InterPro" id="IPR050109">
    <property type="entry name" value="HTH-type_TetR-like_transc_reg"/>
</dbReference>
<proteinExistence type="predicted"/>
<gene>
    <name evidence="6" type="ORF">Vse01_49950</name>
</gene>
<dbReference type="SUPFAM" id="SSF48498">
    <property type="entry name" value="Tetracyclin repressor-like, C-terminal domain"/>
    <property type="match status" value="1"/>
</dbReference>
<dbReference type="GO" id="GO:0000976">
    <property type="term" value="F:transcription cis-regulatory region binding"/>
    <property type="evidence" value="ECO:0007669"/>
    <property type="project" value="TreeGrafter"/>
</dbReference>
<dbReference type="Proteomes" id="UP000607311">
    <property type="component" value="Unassembled WGS sequence"/>
</dbReference>
<keyword evidence="2 4" id="KW-0238">DNA-binding</keyword>
<organism evidence="6 7">
    <name type="scientific">Micromonospora sediminimaris</name>
    <dbReference type="NCBI Taxonomy" id="547162"/>
    <lineage>
        <taxon>Bacteria</taxon>
        <taxon>Bacillati</taxon>
        <taxon>Actinomycetota</taxon>
        <taxon>Actinomycetes</taxon>
        <taxon>Micromonosporales</taxon>
        <taxon>Micromonosporaceae</taxon>
        <taxon>Micromonospora</taxon>
    </lineage>
</organism>
<sequence length="185" mass="19973">MTEAHTRPQRSDWQRNHMRLVAVAAALVAQDGAQVSLEKIAREAGVGSATLHRHFPSRHTMLEEVFQDSTAHLRRRAAELAGEDPHAALLTWLEELMVAAASTRGLAAALDAADSAAPYSQTCHSVVREATADLLGRAHHLATVRPDVSPDDLIALVQAIAQATEGDPPRAVRLLRLALDGVRPR</sequence>
<dbReference type="GO" id="GO:0003700">
    <property type="term" value="F:DNA-binding transcription factor activity"/>
    <property type="evidence" value="ECO:0007669"/>
    <property type="project" value="TreeGrafter"/>
</dbReference>
<keyword evidence="7" id="KW-1185">Reference proteome</keyword>
<dbReference type="InterPro" id="IPR009057">
    <property type="entry name" value="Homeodomain-like_sf"/>
</dbReference>
<evidence type="ECO:0000259" key="5">
    <source>
        <dbReference type="PROSITE" id="PS50977"/>
    </source>
</evidence>
<dbReference type="OrthoDB" id="3617113at2"/>
<dbReference type="InterPro" id="IPR001647">
    <property type="entry name" value="HTH_TetR"/>
</dbReference>
<dbReference type="PROSITE" id="PS50977">
    <property type="entry name" value="HTH_TETR_2"/>
    <property type="match status" value="1"/>
</dbReference>
<name>A0A9W5UVJ1_9ACTN</name>
<comment type="caution">
    <text evidence="6">The sequence shown here is derived from an EMBL/GenBank/DDBJ whole genome shotgun (WGS) entry which is preliminary data.</text>
</comment>
<dbReference type="EMBL" id="BOPD01000037">
    <property type="protein sequence ID" value="GIJ35847.1"/>
    <property type="molecule type" value="Genomic_DNA"/>
</dbReference>
<dbReference type="PANTHER" id="PTHR30055">
    <property type="entry name" value="HTH-TYPE TRANSCRIPTIONAL REGULATOR RUTR"/>
    <property type="match status" value="1"/>
</dbReference>